<dbReference type="GO" id="GO:1990281">
    <property type="term" value="C:efflux pump complex"/>
    <property type="evidence" value="ECO:0007669"/>
    <property type="project" value="TreeGrafter"/>
</dbReference>
<dbReference type="InterPro" id="IPR006143">
    <property type="entry name" value="RND_pump_MFP"/>
</dbReference>
<name>A0A561WKI9_ACTTI</name>
<dbReference type="SUPFAM" id="SSF111369">
    <property type="entry name" value="HlyD-like secretion proteins"/>
    <property type="match status" value="1"/>
</dbReference>
<keyword evidence="4" id="KW-1185">Reference proteome</keyword>
<evidence type="ECO:0000259" key="2">
    <source>
        <dbReference type="Pfam" id="PF25967"/>
    </source>
</evidence>
<accession>A0A561WKI9</accession>
<dbReference type="Gene3D" id="6.20.50.140">
    <property type="match status" value="1"/>
</dbReference>
<dbReference type="Pfam" id="PF25967">
    <property type="entry name" value="RND-MFP_C"/>
    <property type="match status" value="1"/>
</dbReference>
<proteinExistence type="inferred from homology"/>
<dbReference type="PANTHER" id="PTHR30469">
    <property type="entry name" value="MULTIDRUG RESISTANCE PROTEIN MDTA"/>
    <property type="match status" value="1"/>
</dbReference>
<dbReference type="Proteomes" id="UP000320239">
    <property type="component" value="Unassembled WGS sequence"/>
</dbReference>
<gene>
    <name evidence="3" type="ORF">FHX34_102942</name>
</gene>
<comment type="similarity">
    <text evidence="1">Belongs to the membrane fusion protein (MFP) (TC 8.A.1) family.</text>
</comment>
<dbReference type="InterPro" id="IPR058627">
    <property type="entry name" value="MdtA-like_C"/>
</dbReference>
<dbReference type="EMBL" id="VIWY01000002">
    <property type="protein sequence ID" value="TWG24386.1"/>
    <property type="molecule type" value="Genomic_DNA"/>
</dbReference>
<sequence>MSKLSGQSRSKARIRWTGAAIVLTGVAAGVLLAVVQGRQDTDRDAAVVAVAVEKGEVTLDVATTGTVRPATTRALGFAVTGTVRDVAVRAGTRVRAGQTLATVDDREAAGDVNDAEASLGDARARLDAAEDAAARVTASATACATTGPRAPGAQVAAVGCPTRGYPDTGGDAILTAEQAVNRAARAVAQARAALDGTVLKAPIAGTVVAVAGSVGDRVTGGQTFVTLADTYAMQVRAEFPEADAGALRAGQSATVTLGGHDDALNATVVQVDPVGAADGALVRYGALLSFATPPGDLLVGQSAQVRVRVGQATGVLRVPSTAVHDISGGSGTVLVHGGTTSARRTVTVGLRGDRYTQVTGGLTAGEQVVRSW</sequence>
<evidence type="ECO:0000313" key="3">
    <source>
        <dbReference type="EMBL" id="TWG24386.1"/>
    </source>
</evidence>
<dbReference type="PANTHER" id="PTHR30469:SF33">
    <property type="entry name" value="SLR1207 PROTEIN"/>
    <property type="match status" value="1"/>
</dbReference>
<dbReference type="NCBIfam" id="TIGR01730">
    <property type="entry name" value="RND_mfp"/>
    <property type="match status" value="1"/>
</dbReference>
<dbReference type="OrthoDB" id="3286702at2"/>
<dbReference type="AlphaFoldDB" id="A0A561WKI9"/>
<protein>
    <submittedName>
        <fullName evidence="3">HlyD family secretion protein</fullName>
    </submittedName>
</protein>
<dbReference type="GO" id="GO:0015562">
    <property type="term" value="F:efflux transmembrane transporter activity"/>
    <property type="evidence" value="ECO:0007669"/>
    <property type="project" value="TreeGrafter"/>
</dbReference>
<dbReference type="Gene3D" id="2.40.30.170">
    <property type="match status" value="1"/>
</dbReference>
<feature type="domain" description="Multidrug resistance protein MdtA-like C-terminal permuted SH3" evidence="2">
    <location>
        <begin position="316"/>
        <end position="369"/>
    </location>
</feature>
<evidence type="ECO:0000313" key="4">
    <source>
        <dbReference type="Proteomes" id="UP000320239"/>
    </source>
</evidence>
<reference evidence="3 4" key="1">
    <citation type="submission" date="2019-06" db="EMBL/GenBank/DDBJ databases">
        <title>Sequencing the genomes of 1000 actinobacteria strains.</title>
        <authorList>
            <person name="Klenk H.-P."/>
        </authorList>
    </citation>
    <scope>NUCLEOTIDE SEQUENCE [LARGE SCALE GENOMIC DNA]</scope>
    <source>
        <strain evidence="3 4">DSM 43866</strain>
    </source>
</reference>
<dbReference type="Gene3D" id="2.40.50.100">
    <property type="match status" value="1"/>
</dbReference>
<organism evidence="3 4">
    <name type="scientific">Actinoplanes teichomyceticus</name>
    <dbReference type="NCBI Taxonomy" id="1867"/>
    <lineage>
        <taxon>Bacteria</taxon>
        <taxon>Bacillati</taxon>
        <taxon>Actinomycetota</taxon>
        <taxon>Actinomycetes</taxon>
        <taxon>Micromonosporales</taxon>
        <taxon>Micromonosporaceae</taxon>
        <taxon>Actinoplanes</taxon>
    </lineage>
</organism>
<evidence type="ECO:0000256" key="1">
    <source>
        <dbReference type="ARBA" id="ARBA00009477"/>
    </source>
</evidence>
<dbReference type="RefSeq" id="WP_122977505.1">
    <property type="nucleotide sequence ID" value="NZ_BOMX01000075.1"/>
</dbReference>
<comment type="caution">
    <text evidence="3">The sequence shown here is derived from an EMBL/GenBank/DDBJ whole genome shotgun (WGS) entry which is preliminary data.</text>
</comment>